<organism evidence="6 7">
    <name type="scientific">Aetokthonos hydrillicola Thurmond2011</name>
    <dbReference type="NCBI Taxonomy" id="2712845"/>
    <lineage>
        <taxon>Bacteria</taxon>
        <taxon>Bacillati</taxon>
        <taxon>Cyanobacteriota</taxon>
        <taxon>Cyanophyceae</taxon>
        <taxon>Nostocales</taxon>
        <taxon>Hapalosiphonaceae</taxon>
        <taxon>Aetokthonos</taxon>
    </lineage>
</organism>
<dbReference type="GO" id="GO:0032259">
    <property type="term" value="P:methylation"/>
    <property type="evidence" value="ECO:0007669"/>
    <property type="project" value="UniProtKB-KW"/>
</dbReference>
<dbReference type="PROSITE" id="PS50293">
    <property type="entry name" value="TPR_REGION"/>
    <property type="match status" value="1"/>
</dbReference>
<evidence type="ECO:0000259" key="5">
    <source>
        <dbReference type="PROSITE" id="PS50123"/>
    </source>
</evidence>
<evidence type="ECO:0000256" key="2">
    <source>
        <dbReference type="ARBA" id="ARBA00022679"/>
    </source>
</evidence>
<feature type="repeat" description="TPR" evidence="4">
    <location>
        <begin position="338"/>
        <end position="371"/>
    </location>
</feature>
<keyword evidence="7" id="KW-1185">Reference proteome</keyword>
<protein>
    <submittedName>
        <fullName evidence="6">Chemotaxis protein CheR</fullName>
    </submittedName>
</protein>
<dbReference type="PRINTS" id="PR00996">
    <property type="entry name" value="CHERMTFRASE"/>
</dbReference>
<evidence type="ECO:0000313" key="7">
    <source>
        <dbReference type="Proteomes" id="UP000667802"/>
    </source>
</evidence>
<keyword evidence="4" id="KW-0802">TPR repeat</keyword>
<dbReference type="InterPro" id="IPR029063">
    <property type="entry name" value="SAM-dependent_MTases_sf"/>
</dbReference>
<dbReference type="GO" id="GO:0008757">
    <property type="term" value="F:S-adenosylmethionine-dependent methyltransferase activity"/>
    <property type="evidence" value="ECO:0007669"/>
    <property type="project" value="InterPro"/>
</dbReference>
<dbReference type="EMBL" id="JAALHA020000007">
    <property type="protein sequence ID" value="MDR9896076.1"/>
    <property type="molecule type" value="Genomic_DNA"/>
</dbReference>
<dbReference type="InterPro" id="IPR019734">
    <property type="entry name" value="TPR_rpt"/>
</dbReference>
<dbReference type="SMART" id="SM00138">
    <property type="entry name" value="MeTrc"/>
    <property type="match status" value="1"/>
</dbReference>
<dbReference type="InterPro" id="IPR000780">
    <property type="entry name" value="CheR_MeTrfase"/>
</dbReference>
<comment type="caution">
    <text evidence="6">The sequence shown here is derived from an EMBL/GenBank/DDBJ whole genome shotgun (WGS) entry which is preliminary data.</text>
</comment>
<dbReference type="AlphaFoldDB" id="A0AAP5M5M5"/>
<accession>A0AAP5M5M5</accession>
<keyword evidence="1" id="KW-0489">Methyltransferase</keyword>
<dbReference type="InterPro" id="IPR050903">
    <property type="entry name" value="Bact_Chemotaxis_MeTrfase"/>
</dbReference>
<evidence type="ECO:0000313" key="6">
    <source>
        <dbReference type="EMBL" id="MDR9896076.1"/>
    </source>
</evidence>
<dbReference type="Gene3D" id="3.40.50.150">
    <property type="entry name" value="Vaccinia Virus protein VP39"/>
    <property type="match status" value="1"/>
</dbReference>
<evidence type="ECO:0000256" key="1">
    <source>
        <dbReference type="ARBA" id="ARBA00022603"/>
    </source>
</evidence>
<name>A0AAP5M5M5_9CYAN</name>
<dbReference type="Proteomes" id="UP000667802">
    <property type="component" value="Unassembled WGS sequence"/>
</dbReference>
<keyword evidence="2" id="KW-0808">Transferase</keyword>
<proteinExistence type="predicted"/>
<dbReference type="Gene3D" id="1.25.40.10">
    <property type="entry name" value="Tetratricopeptide repeat domain"/>
    <property type="match status" value="1"/>
</dbReference>
<dbReference type="PANTHER" id="PTHR24422:SF19">
    <property type="entry name" value="CHEMOTAXIS PROTEIN METHYLTRANSFERASE"/>
    <property type="match status" value="1"/>
</dbReference>
<evidence type="ECO:0000256" key="3">
    <source>
        <dbReference type="ARBA" id="ARBA00022691"/>
    </source>
</evidence>
<gene>
    <name evidence="6" type="ORF">G7B40_016105</name>
</gene>
<evidence type="ECO:0000256" key="4">
    <source>
        <dbReference type="PROSITE-ProRule" id="PRU00339"/>
    </source>
</evidence>
<dbReference type="SUPFAM" id="SSF48452">
    <property type="entry name" value="TPR-like"/>
    <property type="match status" value="1"/>
</dbReference>
<reference evidence="7" key="1">
    <citation type="journal article" date="2021" name="Science">
        <title>Hunting the eagle killer: A cyanobacterial neurotoxin causes vacuolar myelinopathy.</title>
        <authorList>
            <person name="Breinlinger S."/>
            <person name="Phillips T.J."/>
            <person name="Haram B.N."/>
            <person name="Mares J."/>
            <person name="Martinez Yerena J.A."/>
            <person name="Hrouzek P."/>
            <person name="Sobotka R."/>
            <person name="Henderson W.M."/>
            <person name="Schmieder P."/>
            <person name="Williams S.M."/>
            <person name="Lauderdale J.D."/>
            <person name="Wilde H.D."/>
            <person name="Gerrin W."/>
            <person name="Kust A."/>
            <person name="Washington J.W."/>
            <person name="Wagner C."/>
            <person name="Geier B."/>
            <person name="Liebeke M."/>
            <person name="Enke H."/>
            <person name="Niedermeyer T.H.J."/>
            <person name="Wilde S.B."/>
        </authorList>
    </citation>
    <scope>NUCLEOTIDE SEQUENCE [LARGE SCALE GENOMIC DNA]</scope>
    <source>
        <strain evidence="7">Thurmond2011</strain>
    </source>
</reference>
<dbReference type="SUPFAM" id="SSF53335">
    <property type="entry name" value="S-adenosyl-L-methionine-dependent methyltransferases"/>
    <property type="match status" value="1"/>
</dbReference>
<sequence length="403" mass="45884">MIQAKIEALLKDKIGLEVGVIGSQKISLAIEKRRLACGLADLRSYLQRLQTSNQELEELIELVVVPETWFFRDHKPFTFLEHYVKSEWLPNQNDNILRVLSVPCSSGEEPYSISMVLLNAGITPEKFRIDAVDISKKALEKAQKAVYNKNSFRGQDLVERERYFQLTAESYQLSKLVRNTVNFIHGNILEPLFLANKKYDIIFCRNLLIYFDSSTASQVINILERLLTPKGVLFMGSAEASSIPNNRFVSVRYPFSFAYRKVADKVTTVTDKLPVAKAKEALQKPETTFPGKLDITVPATSVVTIPDLETVRNLADEGRLDEAATLCKSYLEHHTTDAQAYLLLGEVYQAKRDHKQAELYFQKAIYLEPNYYEALIHLSLLKEYNGDRAGAAALQRRIQRLNK</sequence>
<dbReference type="PROSITE" id="PS50123">
    <property type="entry name" value="CHER"/>
    <property type="match status" value="1"/>
</dbReference>
<dbReference type="SMART" id="SM00028">
    <property type="entry name" value="TPR"/>
    <property type="match status" value="1"/>
</dbReference>
<dbReference type="Pfam" id="PF01739">
    <property type="entry name" value="CheR"/>
    <property type="match status" value="1"/>
</dbReference>
<feature type="domain" description="CheR-type methyltransferase" evidence="5">
    <location>
        <begin position="5"/>
        <end position="264"/>
    </location>
</feature>
<dbReference type="RefSeq" id="WP_208340089.1">
    <property type="nucleotide sequence ID" value="NZ_CAWQFN010000602.1"/>
</dbReference>
<dbReference type="PROSITE" id="PS50005">
    <property type="entry name" value="TPR"/>
    <property type="match status" value="1"/>
</dbReference>
<dbReference type="InterPro" id="IPR011990">
    <property type="entry name" value="TPR-like_helical_dom_sf"/>
</dbReference>
<dbReference type="PANTHER" id="PTHR24422">
    <property type="entry name" value="CHEMOTAXIS PROTEIN METHYLTRANSFERASE"/>
    <property type="match status" value="1"/>
</dbReference>
<dbReference type="CDD" id="cd02440">
    <property type="entry name" value="AdoMet_MTases"/>
    <property type="match status" value="1"/>
</dbReference>
<dbReference type="Pfam" id="PF13181">
    <property type="entry name" value="TPR_8"/>
    <property type="match status" value="1"/>
</dbReference>
<dbReference type="InterPro" id="IPR022642">
    <property type="entry name" value="CheR_C"/>
</dbReference>
<keyword evidence="3" id="KW-0949">S-adenosyl-L-methionine</keyword>